<organism evidence="1 2">
    <name type="scientific">Kluyveromyces lactis (strain ATCC 8585 / CBS 2359 / DSM 70799 / NBRC 1267 / NRRL Y-1140 / WM37)</name>
    <name type="common">Yeast</name>
    <name type="synonym">Candida sphaerica</name>
    <dbReference type="NCBI Taxonomy" id="284590"/>
    <lineage>
        <taxon>Eukaryota</taxon>
        <taxon>Fungi</taxon>
        <taxon>Dikarya</taxon>
        <taxon>Ascomycota</taxon>
        <taxon>Saccharomycotina</taxon>
        <taxon>Saccharomycetes</taxon>
        <taxon>Saccharomycetales</taxon>
        <taxon>Saccharomycetaceae</taxon>
        <taxon>Kluyveromyces</taxon>
    </lineage>
</organism>
<sequence>MAPGLTSRHFENVVIVRIQLVPPMMSQVAHCAVFNNNISDSSPISKIMTYGFNFSLLKAWNHLIQPAKMVQVRFKDN</sequence>
<dbReference type="PaxDb" id="284590-B5FVA2"/>
<dbReference type="InParanoid" id="B5FVA2"/>
<dbReference type="GeneID" id="9487502"/>
<dbReference type="KEGG" id="kla:KLLA0_F13981g"/>
<proteinExistence type="predicted"/>
<dbReference type="AlphaFoldDB" id="B5FVA2"/>
<dbReference type="Proteomes" id="UP000000598">
    <property type="component" value="Chromosome F"/>
</dbReference>
<gene>
    <name evidence="1" type="ORF">KLLA0_F13981g</name>
</gene>
<name>B5FVA2_KLULA</name>
<dbReference type="RefSeq" id="XP_002999431.1">
    <property type="nucleotide sequence ID" value="XM_002999385.1"/>
</dbReference>
<reference evidence="1 2" key="1">
    <citation type="journal article" date="2004" name="Nature">
        <title>Genome evolution in yeasts.</title>
        <authorList>
            <consortium name="Genolevures"/>
            <person name="Dujon B."/>
            <person name="Sherman D."/>
            <person name="Fischer G."/>
            <person name="Durrens P."/>
            <person name="Casaregola S."/>
            <person name="Lafontaine I."/>
            <person name="de Montigny J."/>
            <person name="Marck C."/>
            <person name="Neuveglise C."/>
            <person name="Talla E."/>
            <person name="Goffard N."/>
            <person name="Frangeul L."/>
            <person name="Aigle M."/>
            <person name="Anthouard V."/>
            <person name="Babour A."/>
            <person name="Barbe V."/>
            <person name="Barnay S."/>
            <person name="Blanchin S."/>
            <person name="Beckerich J.M."/>
            <person name="Beyne E."/>
            <person name="Bleykasten C."/>
            <person name="Boisrame A."/>
            <person name="Boyer J."/>
            <person name="Cattolico L."/>
            <person name="Confanioleri F."/>
            <person name="de Daruvar A."/>
            <person name="Despons L."/>
            <person name="Fabre E."/>
            <person name="Fairhead C."/>
            <person name="Ferry-Dumazet H."/>
            <person name="Groppi A."/>
            <person name="Hantraye F."/>
            <person name="Hennequin C."/>
            <person name="Jauniaux N."/>
            <person name="Joyet P."/>
            <person name="Kachouri R."/>
            <person name="Kerrest A."/>
            <person name="Koszul R."/>
            <person name="Lemaire M."/>
            <person name="Lesur I."/>
            <person name="Ma L."/>
            <person name="Muller H."/>
            <person name="Nicaud J.M."/>
            <person name="Nikolski M."/>
            <person name="Oztas S."/>
            <person name="Ozier-Kalogeropoulos O."/>
            <person name="Pellenz S."/>
            <person name="Potier S."/>
            <person name="Richard G.F."/>
            <person name="Straub M.L."/>
            <person name="Suleau A."/>
            <person name="Swennene D."/>
            <person name="Tekaia F."/>
            <person name="Wesolowski-Louvel M."/>
            <person name="Westhof E."/>
            <person name="Wirth B."/>
            <person name="Zeniou-Meyer M."/>
            <person name="Zivanovic I."/>
            <person name="Bolotin-Fukuhara M."/>
            <person name="Thierry A."/>
            <person name="Bouchier C."/>
            <person name="Caudron B."/>
            <person name="Scarpelli C."/>
            <person name="Gaillardin C."/>
            <person name="Weissenbach J."/>
            <person name="Wincker P."/>
            <person name="Souciet J.L."/>
        </authorList>
    </citation>
    <scope>NUCLEOTIDE SEQUENCE [LARGE SCALE GENOMIC DNA]</scope>
    <source>
        <strain evidence="2">ATCC 8585 / CBS 2359 / DSM 70799 / NBRC 1267 / NRRL Y-1140 / WM37</strain>
    </source>
</reference>
<dbReference type="HOGENOM" id="CLU_2638414_0_0_1"/>
<keyword evidence="2" id="KW-1185">Reference proteome</keyword>
<dbReference type="EMBL" id="CR382126">
    <property type="protein sequence ID" value="CAR64397.1"/>
    <property type="molecule type" value="Genomic_DNA"/>
</dbReference>
<evidence type="ECO:0000313" key="2">
    <source>
        <dbReference type="Proteomes" id="UP000000598"/>
    </source>
</evidence>
<accession>B5FVA2</accession>
<evidence type="ECO:0000313" key="1">
    <source>
        <dbReference type="EMBL" id="CAR64397.1"/>
    </source>
</evidence>
<protein>
    <submittedName>
        <fullName evidence="1">KLLA0F13981p</fullName>
    </submittedName>
</protein>